<dbReference type="RefSeq" id="WP_051922734.1">
    <property type="nucleotide sequence ID" value="NZ_JGZP01000003.1"/>
</dbReference>
<dbReference type="Pfam" id="PF03458">
    <property type="entry name" value="Gly_transporter"/>
    <property type="match status" value="2"/>
</dbReference>
<feature type="transmembrane region" description="Helical" evidence="8">
    <location>
        <begin position="116"/>
        <end position="135"/>
    </location>
</feature>
<dbReference type="STRING" id="762211.BSTEL_0952"/>
<feature type="transmembrane region" description="Helical" evidence="8">
    <location>
        <begin position="70"/>
        <end position="86"/>
    </location>
</feature>
<proteinExistence type="inferred from homology"/>
<evidence type="ECO:0000256" key="8">
    <source>
        <dbReference type="SAM" id="Phobius"/>
    </source>
</evidence>
<comment type="subcellular location">
    <subcellularLocation>
        <location evidence="1">Cell membrane</location>
        <topology evidence="1">Multi-pass membrane protein</topology>
    </subcellularLocation>
</comment>
<organism evidence="10 11">
    <name type="scientific">Bifidobacterium stellenboschense</name>
    <dbReference type="NCBI Taxonomy" id="762211"/>
    <lineage>
        <taxon>Bacteria</taxon>
        <taxon>Bacillati</taxon>
        <taxon>Actinomycetota</taxon>
        <taxon>Actinomycetes</taxon>
        <taxon>Bifidobacteriales</taxon>
        <taxon>Bifidobacteriaceae</taxon>
        <taxon>Bifidobacterium</taxon>
    </lineage>
</organism>
<keyword evidence="4 8" id="KW-0812">Transmembrane</keyword>
<evidence type="ECO:0000256" key="5">
    <source>
        <dbReference type="ARBA" id="ARBA00022989"/>
    </source>
</evidence>
<evidence type="ECO:0000256" key="2">
    <source>
        <dbReference type="ARBA" id="ARBA00008193"/>
    </source>
</evidence>
<feature type="transmembrane region" description="Helical" evidence="8">
    <location>
        <begin position="186"/>
        <end position="206"/>
    </location>
</feature>
<feature type="domain" description="Glycine transporter" evidence="9">
    <location>
        <begin position="15"/>
        <end position="86"/>
    </location>
</feature>
<feature type="transmembrane region" description="Helical" evidence="8">
    <location>
        <begin position="9"/>
        <end position="31"/>
    </location>
</feature>
<dbReference type="EMBL" id="JGZP01000003">
    <property type="protein sequence ID" value="KFJ01228.1"/>
    <property type="molecule type" value="Genomic_DNA"/>
</dbReference>
<comment type="similarity">
    <text evidence="2">Belongs to the UPF0126 family.</text>
</comment>
<dbReference type="OrthoDB" id="9791874at2"/>
<dbReference type="eggNOG" id="COG2860">
    <property type="taxonomic scope" value="Bacteria"/>
</dbReference>
<keyword evidence="3" id="KW-1003">Cell membrane</keyword>
<protein>
    <submittedName>
        <fullName evidence="10">Membrane protein</fullName>
    </submittedName>
</protein>
<evidence type="ECO:0000256" key="4">
    <source>
        <dbReference type="ARBA" id="ARBA00022692"/>
    </source>
</evidence>
<keyword evidence="5 8" id="KW-1133">Transmembrane helix</keyword>
<keyword evidence="6 8" id="KW-0472">Membrane</keyword>
<dbReference type="PANTHER" id="PTHR30506:SF3">
    <property type="entry name" value="UPF0126 INNER MEMBRANE PROTEIN YADS-RELATED"/>
    <property type="match status" value="1"/>
</dbReference>
<dbReference type="InterPro" id="IPR005115">
    <property type="entry name" value="Gly_transporter"/>
</dbReference>
<dbReference type="GO" id="GO:0005886">
    <property type="term" value="C:plasma membrane"/>
    <property type="evidence" value="ECO:0007669"/>
    <property type="project" value="UniProtKB-SubCell"/>
</dbReference>
<evidence type="ECO:0000256" key="6">
    <source>
        <dbReference type="ARBA" id="ARBA00023136"/>
    </source>
</evidence>
<evidence type="ECO:0000256" key="7">
    <source>
        <dbReference type="SAM" id="MobiDB-lite"/>
    </source>
</evidence>
<feature type="compositionally biased region" description="Basic and acidic residues" evidence="7">
    <location>
        <begin position="231"/>
        <end position="248"/>
    </location>
</feature>
<reference evidence="10 11" key="1">
    <citation type="submission" date="2014-03" db="EMBL/GenBank/DDBJ databases">
        <title>Genomics of Bifidobacteria.</title>
        <authorList>
            <person name="Ventura M."/>
            <person name="Milani C."/>
            <person name="Lugli G.A."/>
        </authorList>
    </citation>
    <scope>NUCLEOTIDE SEQUENCE [LARGE SCALE GENOMIC DNA]</scope>
    <source>
        <strain evidence="10 11">DSM 23968</strain>
    </source>
</reference>
<feature type="domain" description="Glycine transporter" evidence="9">
    <location>
        <begin position="98"/>
        <end position="171"/>
    </location>
</feature>
<evidence type="ECO:0000259" key="9">
    <source>
        <dbReference type="Pfam" id="PF03458"/>
    </source>
</evidence>
<gene>
    <name evidence="10" type="ORF">BSTEL_0952</name>
</gene>
<sequence length="254" mass="27307">MQVALESNAFFMGVEYLAVFCCGLVGGLAAVRKQYDLFAILVIAWLTALGGGILRDVLLEVPPVGITDRWSVVAALVSGIAIAIVHPEINKLKWSMITLDALALGLFAVNGTAKAMYLGASGMTAGFLGMATALGGGLTRDILLNDVPMIIRDKHWYAVPSAIGCVCTVFVCKGRMAGLLDAEQEIGLDVLIIVLIVGMRLASVIYNIKFPGAVERHNVYLPGERHYLRRPDITPKSGAADREPHARWDEDDDA</sequence>
<dbReference type="Proteomes" id="UP000029004">
    <property type="component" value="Unassembled WGS sequence"/>
</dbReference>
<accession>A0A087E0C7</accession>
<evidence type="ECO:0000313" key="11">
    <source>
        <dbReference type="Proteomes" id="UP000029004"/>
    </source>
</evidence>
<evidence type="ECO:0000313" key="10">
    <source>
        <dbReference type="EMBL" id="KFJ01228.1"/>
    </source>
</evidence>
<keyword evidence="11" id="KW-1185">Reference proteome</keyword>
<dbReference type="PANTHER" id="PTHR30506">
    <property type="entry name" value="INNER MEMBRANE PROTEIN"/>
    <property type="match status" value="1"/>
</dbReference>
<comment type="caution">
    <text evidence="10">The sequence shown here is derived from an EMBL/GenBank/DDBJ whole genome shotgun (WGS) entry which is preliminary data.</text>
</comment>
<evidence type="ECO:0000256" key="1">
    <source>
        <dbReference type="ARBA" id="ARBA00004651"/>
    </source>
</evidence>
<feature type="region of interest" description="Disordered" evidence="7">
    <location>
        <begin position="231"/>
        <end position="254"/>
    </location>
</feature>
<name>A0A087E0C7_9BIFI</name>
<evidence type="ECO:0000256" key="3">
    <source>
        <dbReference type="ARBA" id="ARBA00022475"/>
    </source>
</evidence>
<dbReference type="AlphaFoldDB" id="A0A087E0C7"/>
<feature type="transmembrane region" description="Helical" evidence="8">
    <location>
        <begin position="37"/>
        <end position="58"/>
    </location>
</feature>